<dbReference type="AlphaFoldDB" id="A0A5N6MHU9"/>
<sequence length="147" mass="15088">MARNSLLDRFRPVGAPGPAGPAGVPAADDQGVAAELIPVFEALDATINDTRERTEAAADQAQHTVAAARRQAAALVEQARINSAAVRADAAARVSADAAQEDQRLLDEATEEAAALRSRGEARVPELASAIVADLVQDLLGRGTGTG</sequence>
<dbReference type="Proteomes" id="UP000326852">
    <property type="component" value="Unassembled WGS sequence"/>
</dbReference>
<keyword evidence="1" id="KW-0175">Coiled coil</keyword>
<protein>
    <submittedName>
        <fullName evidence="3">Uncharacterized protein</fullName>
    </submittedName>
</protein>
<feature type="coiled-coil region" evidence="1">
    <location>
        <begin position="51"/>
        <end position="119"/>
    </location>
</feature>
<dbReference type="EMBL" id="VTFX01000004">
    <property type="protein sequence ID" value="KAD3633130.1"/>
    <property type="molecule type" value="Genomic_DNA"/>
</dbReference>
<dbReference type="RefSeq" id="WP_152272344.1">
    <property type="nucleotide sequence ID" value="NZ_VTFX01000004.1"/>
</dbReference>
<evidence type="ECO:0000313" key="3">
    <source>
        <dbReference type="EMBL" id="KAD3633130.1"/>
    </source>
</evidence>
<keyword evidence="4" id="KW-1185">Reference proteome</keyword>
<evidence type="ECO:0000256" key="1">
    <source>
        <dbReference type="SAM" id="Coils"/>
    </source>
</evidence>
<accession>A0A5N6MHU9</accession>
<feature type="compositionally biased region" description="Basic and acidic residues" evidence="2">
    <location>
        <begin position="1"/>
        <end position="11"/>
    </location>
</feature>
<comment type="caution">
    <text evidence="3">The sequence shown here is derived from an EMBL/GenBank/DDBJ whole genome shotgun (WGS) entry which is preliminary data.</text>
</comment>
<gene>
    <name evidence="3" type="ORF">GD627_09890</name>
</gene>
<feature type="region of interest" description="Disordered" evidence="2">
    <location>
        <begin position="1"/>
        <end position="27"/>
    </location>
</feature>
<proteinExistence type="predicted"/>
<evidence type="ECO:0000313" key="4">
    <source>
        <dbReference type="Proteomes" id="UP000326852"/>
    </source>
</evidence>
<name>A0A5N6MHU9_9MICC</name>
<feature type="compositionally biased region" description="Low complexity" evidence="2">
    <location>
        <begin position="12"/>
        <end position="27"/>
    </location>
</feature>
<organism evidence="3 4">
    <name type="scientific">Arthrobacter yangruifuii</name>
    <dbReference type="NCBI Taxonomy" id="2606616"/>
    <lineage>
        <taxon>Bacteria</taxon>
        <taxon>Bacillati</taxon>
        <taxon>Actinomycetota</taxon>
        <taxon>Actinomycetes</taxon>
        <taxon>Micrococcales</taxon>
        <taxon>Micrococcaceae</taxon>
        <taxon>Arthrobacter</taxon>
    </lineage>
</organism>
<dbReference type="Gene3D" id="1.20.5.2950">
    <property type="match status" value="1"/>
</dbReference>
<evidence type="ECO:0000256" key="2">
    <source>
        <dbReference type="SAM" id="MobiDB-lite"/>
    </source>
</evidence>
<reference evidence="3 4" key="1">
    <citation type="submission" date="2019-08" db="EMBL/GenBank/DDBJ databases">
        <title>Arthrobacter sp. nov., isolated from plateau pika and Tibetan wild ass.</title>
        <authorList>
            <person name="Ge Y."/>
        </authorList>
    </citation>
    <scope>NUCLEOTIDE SEQUENCE [LARGE SCALE GENOMIC DNA]</scope>
    <source>
        <strain evidence="3 4">785</strain>
    </source>
</reference>